<keyword evidence="2" id="KW-1185">Reference proteome</keyword>
<dbReference type="NCBIfam" id="TIGR01847">
    <property type="entry name" value="bacteriocin_sig"/>
    <property type="match status" value="1"/>
</dbReference>
<evidence type="ECO:0000313" key="1">
    <source>
        <dbReference type="EMBL" id="MBS7232819.1"/>
    </source>
</evidence>
<evidence type="ECO:0000313" key="2">
    <source>
        <dbReference type="Proteomes" id="UP000722625"/>
    </source>
</evidence>
<dbReference type="InterPro" id="IPR010133">
    <property type="entry name" value="Bacteriocin_signal_seq"/>
</dbReference>
<dbReference type="InterPro" id="IPR058074">
    <property type="entry name" value="Bacteriocin-like"/>
</dbReference>
<sequence length="61" mass="6807">MKNFQKLSKEELKSINGGTGAPCTPWPLCNGQEVTFYTINSCGWYLYKTSTNSICMEYGAT</sequence>
<dbReference type="EMBL" id="JAGYVZ010000017">
    <property type="protein sequence ID" value="MBS7232819.1"/>
    <property type="molecule type" value="Genomic_DNA"/>
</dbReference>
<dbReference type="Proteomes" id="UP000722625">
    <property type="component" value="Unassembled WGS sequence"/>
</dbReference>
<organism evidence="1 2">
    <name type="scientific">Flavobacterium psychroterrae</name>
    <dbReference type="NCBI Taxonomy" id="2133767"/>
    <lineage>
        <taxon>Bacteria</taxon>
        <taxon>Pseudomonadati</taxon>
        <taxon>Bacteroidota</taxon>
        <taxon>Flavobacteriia</taxon>
        <taxon>Flavobacteriales</taxon>
        <taxon>Flavobacteriaceae</taxon>
        <taxon>Flavobacterium</taxon>
    </lineage>
</organism>
<protein>
    <submittedName>
        <fullName evidence="1">Bacteriocin</fullName>
    </submittedName>
</protein>
<proteinExistence type="predicted"/>
<gene>
    <name evidence="1" type="ORF">KHA90_17510</name>
</gene>
<dbReference type="NCBIfam" id="NF047798">
    <property type="entry name" value="leader_Chryseo"/>
    <property type="match status" value="1"/>
</dbReference>
<accession>A0ABS5PET7</accession>
<dbReference type="RefSeq" id="WP_213303671.1">
    <property type="nucleotide sequence ID" value="NZ_JAGYVZ010000017.1"/>
</dbReference>
<comment type="caution">
    <text evidence="1">The sequence shown here is derived from an EMBL/GenBank/DDBJ whole genome shotgun (WGS) entry which is preliminary data.</text>
</comment>
<reference evidence="1 2" key="1">
    <citation type="journal article" date="2018" name="Int. J. Syst. Evol. Microbiol.">
        <title>Flavobacterium chryseum sp. nov. and Flavobacterium psychroterrae sp. nov., novel environmental bacteria isolated from Antarctica.</title>
        <authorList>
            <person name="Kralova S."/>
            <person name="Svec P."/>
            <person name="Busse H.J."/>
            <person name="Stankova E."/>
            <person name="Vaczi P."/>
            <person name="Sedlacek I."/>
        </authorList>
    </citation>
    <scope>NUCLEOTIDE SEQUENCE [LARGE SCALE GENOMIC DNA]</scope>
    <source>
        <strain evidence="1 2">CCM 8827</strain>
    </source>
</reference>
<name>A0ABS5PET7_9FLAO</name>